<feature type="region of interest" description="Disordered" evidence="1">
    <location>
        <begin position="1"/>
        <end position="62"/>
    </location>
</feature>
<feature type="compositionally biased region" description="Low complexity" evidence="1">
    <location>
        <begin position="36"/>
        <end position="45"/>
    </location>
</feature>
<dbReference type="EMBL" id="JAPDMZ010000005">
    <property type="protein sequence ID" value="KAK0557478.1"/>
    <property type="molecule type" value="Genomic_DNA"/>
</dbReference>
<evidence type="ECO:0000313" key="4">
    <source>
        <dbReference type="Proteomes" id="UP001176517"/>
    </source>
</evidence>
<proteinExistence type="predicted"/>
<keyword evidence="2" id="KW-1133">Transmembrane helix</keyword>
<keyword evidence="2" id="KW-0812">Transmembrane</keyword>
<dbReference type="AlphaFoldDB" id="A0AAN6JTW3"/>
<dbReference type="Proteomes" id="UP001176517">
    <property type="component" value="Unassembled WGS sequence"/>
</dbReference>
<evidence type="ECO:0000256" key="2">
    <source>
        <dbReference type="SAM" id="Phobius"/>
    </source>
</evidence>
<feature type="compositionally biased region" description="Polar residues" evidence="1">
    <location>
        <begin position="1"/>
        <end position="34"/>
    </location>
</feature>
<reference evidence="3" key="1">
    <citation type="journal article" date="2023" name="PhytoFront">
        <title>Draft Genome Resources of Seven Strains of Tilletia horrida, Causal Agent of Kernel Smut of Rice.</title>
        <authorList>
            <person name="Khanal S."/>
            <person name="Antony Babu S."/>
            <person name="Zhou X.G."/>
        </authorList>
    </citation>
    <scope>NUCLEOTIDE SEQUENCE</scope>
    <source>
        <strain evidence="3">TX6</strain>
    </source>
</reference>
<evidence type="ECO:0000256" key="1">
    <source>
        <dbReference type="SAM" id="MobiDB-lite"/>
    </source>
</evidence>
<feature type="transmembrane region" description="Helical" evidence="2">
    <location>
        <begin position="119"/>
        <end position="139"/>
    </location>
</feature>
<evidence type="ECO:0000313" key="3">
    <source>
        <dbReference type="EMBL" id="KAK0557478.1"/>
    </source>
</evidence>
<keyword evidence="4" id="KW-1185">Reference proteome</keyword>
<protein>
    <submittedName>
        <fullName evidence="3">Uncharacterized protein</fullName>
    </submittedName>
</protein>
<name>A0AAN6JTW3_9BASI</name>
<organism evidence="3 4">
    <name type="scientific">Tilletia horrida</name>
    <dbReference type="NCBI Taxonomy" id="155126"/>
    <lineage>
        <taxon>Eukaryota</taxon>
        <taxon>Fungi</taxon>
        <taxon>Dikarya</taxon>
        <taxon>Basidiomycota</taxon>
        <taxon>Ustilaginomycotina</taxon>
        <taxon>Exobasidiomycetes</taxon>
        <taxon>Tilletiales</taxon>
        <taxon>Tilletiaceae</taxon>
        <taxon>Tilletia</taxon>
    </lineage>
</organism>
<accession>A0AAN6JTW3</accession>
<keyword evidence="2" id="KW-0472">Membrane</keyword>
<gene>
    <name evidence="3" type="ORF">OC846_000466</name>
</gene>
<comment type="caution">
    <text evidence="3">The sequence shown here is derived from an EMBL/GenBank/DDBJ whole genome shotgun (WGS) entry which is preliminary data.</text>
</comment>
<sequence length="167" mass="18355">MSAQPQTKAQASSISPAVNQDTHSRLSALTSGTSKAAVQQAAAAQSGSTVPKEKQQLPPPAPAKDVFPAHFHKVNQEQQKRRLSVRQRGLTEMIKHVIWKAQYTIGTHTSLSMLETWEVLFVLFICSLFVGAVGFYIAFRLPAHYHLASERAAYYLFGTRTAASESL</sequence>